<dbReference type="InterPro" id="IPR034704">
    <property type="entry name" value="Ribosomal_bL28/bL31-like_sf"/>
</dbReference>
<dbReference type="FunCoup" id="A0A0C3KPB9">
    <property type="interactions" value="143"/>
</dbReference>
<dbReference type="PANTHER" id="PTHR13528">
    <property type="entry name" value="39S RIBOSOMAL PROTEIN L28, MITOCHONDRIAL"/>
    <property type="match status" value="1"/>
</dbReference>
<reference evidence="7 8" key="1">
    <citation type="submission" date="2014-04" db="EMBL/GenBank/DDBJ databases">
        <authorList>
            <consortium name="DOE Joint Genome Institute"/>
            <person name="Kuo A."/>
            <person name="Kohler A."/>
            <person name="Costa M.D."/>
            <person name="Nagy L.G."/>
            <person name="Floudas D."/>
            <person name="Copeland A."/>
            <person name="Barry K.W."/>
            <person name="Cichocki N."/>
            <person name="Veneault-Fourrey C."/>
            <person name="LaButti K."/>
            <person name="Lindquist E.A."/>
            <person name="Lipzen A."/>
            <person name="Lundell T."/>
            <person name="Morin E."/>
            <person name="Murat C."/>
            <person name="Sun H."/>
            <person name="Tunlid A."/>
            <person name="Henrissat B."/>
            <person name="Grigoriev I.V."/>
            <person name="Hibbett D.S."/>
            <person name="Martin F."/>
            <person name="Nordberg H.P."/>
            <person name="Cantor M.N."/>
            <person name="Hua S.X."/>
        </authorList>
    </citation>
    <scope>NUCLEOTIDE SEQUENCE [LARGE SCALE GENOMIC DNA]</scope>
    <source>
        <strain evidence="7 8">Marx 270</strain>
    </source>
</reference>
<dbReference type="InterPro" id="IPR026569">
    <property type="entry name" value="Ribosomal_bL28"/>
</dbReference>
<dbReference type="InParanoid" id="A0A0C3KPB9"/>
<dbReference type="HOGENOM" id="CLU_064548_1_0_1"/>
<dbReference type="GO" id="GO:0006412">
    <property type="term" value="P:translation"/>
    <property type="evidence" value="ECO:0007669"/>
    <property type="project" value="InterPro"/>
</dbReference>
<dbReference type="Gene3D" id="2.30.170.40">
    <property type="entry name" value="Ribosomal protein L28/L24"/>
    <property type="match status" value="1"/>
</dbReference>
<feature type="region of interest" description="Disordered" evidence="6">
    <location>
        <begin position="148"/>
        <end position="188"/>
    </location>
</feature>
<keyword evidence="3" id="KW-0687">Ribonucleoprotein</keyword>
<comment type="similarity">
    <text evidence="1">Belongs to the bacterial ribosomal protein bL28 family.</text>
</comment>
<dbReference type="HAMAP" id="MF_00373">
    <property type="entry name" value="Ribosomal_bL28"/>
    <property type="match status" value="1"/>
</dbReference>
<evidence type="ECO:0000256" key="2">
    <source>
        <dbReference type="ARBA" id="ARBA00022980"/>
    </source>
</evidence>
<dbReference type="AlphaFoldDB" id="A0A0C3KPB9"/>
<dbReference type="GO" id="GO:0005762">
    <property type="term" value="C:mitochondrial large ribosomal subunit"/>
    <property type="evidence" value="ECO:0007669"/>
    <property type="project" value="TreeGrafter"/>
</dbReference>
<gene>
    <name evidence="7" type="ORF">M404DRAFT_995068</name>
</gene>
<dbReference type="GO" id="GO:0003735">
    <property type="term" value="F:structural constituent of ribosome"/>
    <property type="evidence" value="ECO:0007669"/>
    <property type="project" value="InterPro"/>
</dbReference>
<protein>
    <recommendedName>
        <fullName evidence="4">Large ribosomal subunit protein bL28c</fullName>
    </recommendedName>
    <alternativeName>
        <fullName evidence="5">Large ribosomal subunit protein bL28m</fullName>
    </alternativeName>
</protein>
<evidence type="ECO:0000256" key="1">
    <source>
        <dbReference type="ARBA" id="ARBA00008760"/>
    </source>
</evidence>
<evidence type="ECO:0000256" key="4">
    <source>
        <dbReference type="ARBA" id="ARBA00035265"/>
    </source>
</evidence>
<accession>A0A0C3KPB9</accession>
<dbReference type="NCBIfam" id="TIGR00009">
    <property type="entry name" value="L28"/>
    <property type="match status" value="1"/>
</dbReference>
<dbReference type="Pfam" id="PF00830">
    <property type="entry name" value="Ribosomal_L28"/>
    <property type="match status" value="1"/>
</dbReference>
<dbReference type="SUPFAM" id="SSF143800">
    <property type="entry name" value="L28p-like"/>
    <property type="match status" value="1"/>
</dbReference>
<dbReference type="EMBL" id="KN831950">
    <property type="protein sequence ID" value="KIO11422.1"/>
    <property type="molecule type" value="Genomic_DNA"/>
</dbReference>
<name>A0A0C3KPB9_PISTI</name>
<reference evidence="8" key="2">
    <citation type="submission" date="2015-01" db="EMBL/GenBank/DDBJ databases">
        <title>Evolutionary Origins and Diversification of the Mycorrhizal Mutualists.</title>
        <authorList>
            <consortium name="DOE Joint Genome Institute"/>
            <consortium name="Mycorrhizal Genomics Consortium"/>
            <person name="Kohler A."/>
            <person name="Kuo A."/>
            <person name="Nagy L.G."/>
            <person name="Floudas D."/>
            <person name="Copeland A."/>
            <person name="Barry K.W."/>
            <person name="Cichocki N."/>
            <person name="Veneault-Fourrey C."/>
            <person name="LaButti K."/>
            <person name="Lindquist E.A."/>
            <person name="Lipzen A."/>
            <person name="Lundell T."/>
            <person name="Morin E."/>
            <person name="Murat C."/>
            <person name="Riley R."/>
            <person name="Ohm R."/>
            <person name="Sun H."/>
            <person name="Tunlid A."/>
            <person name="Henrissat B."/>
            <person name="Grigoriev I.V."/>
            <person name="Hibbett D.S."/>
            <person name="Martin F."/>
        </authorList>
    </citation>
    <scope>NUCLEOTIDE SEQUENCE [LARGE SCALE GENOMIC DNA]</scope>
    <source>
        <strain evidence="8">Marx 270</strain>
    </source>
</reference>
<dbReference type="OrthoDB" id="361870at2759"/>
<keyword evidence="8" id="KW-1185">Reference proteome</keyword>
<evidence type="ECO:0000256" key="6">
    <source>
        <dbReference type="SAM" id="MobiDB-lite"/>
    </source>
</evidence>
<organism evidence="7 8">
    <name type="scientific">Pisolithus tinctorius Marx 270</name>
    <dbReference type="NCBI Taxonomy" id="870435"/>
    <lineage>
        <taxon>Eukaryota</taxon>
        <taxon>Fungi</taxon>
        <taxon>Dikarya</taxon>
        <taxon>Basidiomycota</taxon>
        <taxon>Agaricomycotina</taxon>
        <taxon>Agaricomycetes</taxon>
        <taxon>Agaricomycetidae</taxon>
        <taxon>Boletales</taxon>
        <taxon>Sclerodermatineae</taxon>
        <taxon>Pisolithaceae</taxon>
        <taxon>Pisolithus</taxon>
    </lineage>
</organism>
<dbReference type="InterPro" id="IPR001383">
    <property type="entry name" value="Ribosomal_bL28_bact-type"/>
</dbReference>
<evidence type="ECO:0000256" key="3">
    <source>
        <dbReference type="ARBA" id="ARBA00023274"/>
    </source>
</evidence>
<feature type="compositionally biased region" description="Polar residues" evidence="6">
    <location>
        <begin position="177"/>
        <end position="188"/>
    </location>
</feature>
<sequence length="188" mass="21153">MFPSLRALASLANVSTPFKRSSLGLFHGKLKQYGNNVPFSKKKTRRTWLPNVQNKRLMSEALGRKLELKVTTRALKTIKKHGGLDQYLLKTKPELLGYEGMRLRIIVREALQTEADAQAEAKRVEEEAARLEKEKQLAEEQAARLASQKQLQAQRKVQAKKERRRSESLAGPILGAQHSSPSPSVSAR</sequence>
<dbReference type="FunFam" id="2.30.170.40:FF:000003">
    <property type="entry name" value="54S ribosomal protein L24"/>
    <property type="match status" value="1"/>
</dbReference>
<dbReference type="PANTHER" id="PTHR13528:SF2">
    <property type="entry name" value="LARGE RIBOSOMAL SUBUNIT PROTEIN BL28M"/>
    <property type="match status" value="1"/>
</dbReference>
<evidence type="ECO:0000256" key="5">
    <source>
        <dbReference type="ARBA" id="ARBA00035269"/>
    </source>
</evidence>
<evidence type="ECO:0000313" key="7">
    <source>
        <dbReference type="EMBL" id="KIO11422.1"/>
    </source>
</evidence>
<dbReference type="InterPro" id="IPR037147">
    <property type="entry name" value="Ribosomal_bL28_sf"/>
</dbReference>
<evidence type="ECO:0000313" key="8">
    <source>
        <dbReference type="Proteomes" id="UP000054217"/>
    </source>
</evidence>
<dbReference type="Proteomes" id="UP000054217">
    <property type="component" value="Unassembled WGS sequence"/>
</dbReference>
<proteinExistence type="inferred from homology"/>
<keyword evidence="2" id="KW-0689">Ribosomal protein</keyword>
<dbReference type="STRING" id="870435.A0A0C3KPB9"/>